<gene>
    <name evidence="3" type="ORF">HDK90DRAFT_533431</name>
</gene>
<feature type="region of interest" description="Disordered" evidence="2">
    <location>
        <begin position="1"/>
        <end position="31"/>
    </location>
</feature>
<reference evidence="3 4" key="1">
    <citation type="submission" date="2024-04" db="EMBL/GenBank/DDBJ databases">
        <title>Phyllosticta paracitricarpa is synonymous to the EU quarantine fungus P. citricarpa based on phylogenomic analyses.</title>
        <authorList>
            <consortium name="Lawrence Berkeley National Laboratory"/>
            <person name="Van Ingen-Buijs V.A."/>
            <person name="Van Westerhoven A.C."/>
            <person name="Haridas S."/>
            <person name="Skiadas P."/>
            <person name="Martin F."/>
            <person name="Groenewald J.Z."/>
            <person name="Crous P.W."/>
            <person name="Seidl M.F."/>
        </authorList>
    </citation>
    <scope>NUCLEOTIDE SEQUENCE [LARGE SCALE GENOMIC DNA]</scope>
    <source>
        <strain evidence="3 4">CBS 123374</strain>
    </source>
</reference>
<keyword evidence="1" id="KW-0175">Coiled coil</keyword>
<name>A0ABR1YPR3_9PEZI</name>
<evidence type="ECO:0000313" key="3">
    <source>
        <dbReference type="EMBL" id="KAK8235184.1"/>
    </source>
</evidence>
<comment type="caution">
    <text evidence="3">The sequence shown here is derived from an EMBL/GenBank/DDBJ whole genome shotgun (WGS) entry which is preliminary data.</text>
</comment>
<protein>
    <submittedName>
        <fullName evidence="3">Uncharacterized protein</fullName>
    </submittedName>
</protein>
<sequence length="430" mass="49137">MPMVEWQGSDPAEVEHRRTHPSWPFERPTNTTNHENLELVEDVGPDPQAQELVSLRQNLEETKKKLQEKTQEANDLEDQLERETTQLTLDNGDLKQKVKDLRNFMLTSNSGEGRWRPEDDANIRLAVCHLQKGLRSWAKGRCPKSFEERRIDVLCRKGNKRLMELIRPVADFESFQSIMQSESLYLVLAAILSEFIQTNILSKQFFHLQNTTQGDATSSFPSKATQFFEMLESNDPEEAITWRAQTIRSVFPDPGHSGTMHAIHARDPMYPKGTTLAQMSTVYRNLAAKFIGGPCATIFKKELTRYKVVRSNEHLYELMVMAGNIHFCLLTQKSKLVWVQPSAYLGRPFSVHSSLYQPGSALCVNNRDELNEGKLVQVVFSTSLIGYGHSRSHNQERRCIIVGASVYLDQKRPALPLEDQEEPEIIDSTF</sequence>
<evidence type="ECO:0000256" key="2">
    <source>
        <dbReference type="SAM" id="MobiDB-lite"/>
    </source>
</evidence>
<accession>A0ABR1YPR3</accession>
<organism evidence="3 4">
    <name type="scientific">Phyllosticta capitalensis</name>
    <dbReference type="NCBI Taxonomy" id="121624"/>
    <lineage>
        <taxon>Eukaryota</taxon>
        <taxon>Fungi</taxon>
        <taxon>Dikarya</taxon>
        <taxon>Ascomycota</taxon>
        <taxon>Pezizomycotina</taxon>
        <taxon>Dothideomycetes</taxon>
        <taxon>Dothideomycetes incertae sedis</taxon>
        <taxon>Botryosphaeriales</taxon>
        <taxon>Phyllostictaceae</taxon>
        <taxon>Phyllosticta</taxon>
    </lineage>
</organism>
<proteinExistence type="predicted"/>
<dbReference type="EMBL" id="JBBWRZ010000005">
    <property type="protein sequence ID" value="KAK8235184.1"/>
    <property type="molecule type" value="Genomic_DNA"/>
</dbReference>
<evidence type="ECO:0000313" key="4">
    <source>
        <dbReference type="Proteomes" id="UP001492380"/>
    </source>
</evidence>
<feature type="coiled-coil region" evidence="1">
    <location>
        <begin position="49"/>
        <end position="86"/>
    </location>
</feature>
<dbReference type="Proteomes" id="UP001492380">
    <property type="component" value="Unassembled WGS sequence"/>
</dbReference>
<evidence type="ECO:0000256" key="1">
    <source>
        <dbReference type="SAM" id="Coils"/>
    </source>
</evidence>
<keyword evidence="4" id="KW-1185">Reference proteome</keyword>